<keyword evidence="2" id="KW-1185">Reference proteome</keyword>
<gene>
    <name evidence="1" type="ORF">PsYK624_087610</name>
</gene>
<dbReference type="OrthoDB" id="2801042at2759"/>
<dbReference type="Proteomes" id="UP000703269">
    <property type="component" value="Unassembled WGS sequence"/>
</dbReference>
<evidence type="ECO:0000313" key="2">
    <source>
        <dbReference type="Proteomes" id="UP000703269"/>
    </source>
</evidence>
<reference evidence="1 2" key="1">
    <citation type="submission" date="2021-08" db="EMBL/GenBank/DDBJ databases">
        <title>Draft Genome Sequence of Phanerochaete sordida strain YK-624.</title>
        <authorList>
            <person name="Mori T."/>
            <person name="Dohra H."/>
            <person name="Suzuki T."/>
            <person name="Kawagishi H."/>
            <person name="Hirai H."/>
        </authorList>
    </citation>
    <scope>NUCLEOTIDE SEQUENCE [LARGE SCALE GENOMIC DNA]</scope>
    <source>
        <strain evidence="1 2">YK-624</strain>
    </source>
</reference>
<proteinExistence type="predicted"/>
<protein>
    <submittedName>
        <fullName evidence="1">Uncharacterized protein</fullName>
    </submittedName>
</protein>
<name>A0A9P3LEJ9_9APHY</name>
<dbReference type="SUPFAM" id="SSF53098">
    <property type="entry name" value="Ribonuclease H-like"/>
    <property type="match status" value="1"/>
</dbReference>
<evidence type="ECO:0000313" key="1">
    <source>
        <dbReference type="EMBL" id="GJE92606.1"/>
    </source>
</evidence>
<dbReference type="EMBL" id="BPQB01000027">
    <property type="protein sequence ID" value="GJE92606.1"/>
    <property type="molecule type" value="Genomic_DNA"/>
</dbReference>
<dbReference type="AlphaFoldDB" id="A0A9P3LEJ9"/>
<organism evidence="1 2">
    <name type="scientific">Phanerochaete sordida</name>
    <dbReference type="NCBI Taxonomy" id="48140"/>
    <lineage>
        <taxon>Eukaryota</taxon>
        <taxon>Fungi</taxon>
        <taxon>Dikarya</taxon>
        <taxon>Basidiomycota</taxon>
        <taxon>Agaricomycotina</taxon>
        <taxon>Agaricomycetes</taxon>
        <taxon>Polyporales</taxon>
        <taxon>Phanerochaetaceae</taxon>
        <taxon>Phanerochaete</taxon>
    </lineage>
</organism>
<comment type="caution">
    <text evidence="1">The sequence shown here is derived from an EMBL/GenBank/DDBJ whole genome shotgun (WGS) entry which is preliminary data.</text>
</comment>
<sequence>MPIRWNTVYAELKRGWKLREATKHYVKGLSSGLTGKKFDAAVRKEERLSLSESDWGLIEVLILILEPFTAITLSFSRKGTPTFCIVVLYYKKIETELKNAEIAHKKCNAQLKVGFERAQAKLSKHLEIALTNKYIILGAVLHPAIRVAYFEQDDLWAPEVGVRARNILEDAYVEYAAKIRPTATGSTGKASGTAAVSPATSSTASLFSAALNIRRTATITQQESEVETYLRPDFFPHESEDGVF</sequence>
<dbReference type="InterPro" id="IPR012337">
    <property type="entry name" value="RNaseH-like_sf"/>
</dbReference>
<accession>A0A9P3LEJ9</accession>